<name>A0A553UMK6_9HELI</name>
<dbReference type="InterPro" id="IPR036909">
    <property type="entry name" value="Cyt_c-like_dom_sf"/>
</dbReference>
<dbReference type="SUPFAM" id="SSF46626">
    <property type="entry name" value="Cytochrome c"/>
    <property type="match status" value="1"/>
</dbReference>
<dbReference type="RefSeq" id="WP_120948777.1">
    <property type="nucleotide sequence ID" value="NZ_QXQP01000031.1"/>
</dbReference>
<dbReference type="AlphaFoldDB" id="A0A553UMK6"/>
<sequence>MRSFLISFLIGMEFLFAKSMVYSPEVVALYLHPEDSKVVGKLLPTNGFEVLQSTPKRVLISLEGYVNPKAPFALYFNDHQRILVAAFAKNTPLEFKSKETSKVGKWDKVRLEVWADKKDFVSSDAQLFSHAKELFTNNCGTCHALHATHEFNANAWPSIFKSMASRTGIDKKDHWLVIEYLQKNAKDSKNP</sequence>
<dbReference type="GO" id="GO:0020037">
    <property type="term" value="F:heme binding"/>
    <property type="evidence" value="ECO:0007669"/>
    <property type="project" value="InterPro"/>
</dbReference>
<proteinExistence type="predicted"/>
<dbReference type="EMBL" id="VKGC01000020">
    <property type="protein sequence ID" value="TSA81405.1"/>
    <property type="molecule type" value="Genomic_DNA"/>
</dbReference>
<dbReference type="Proteomes" id="UP000319322">
    <property type="component" value="Unassembled WGS sequence"/>
</dbReference>
<dbReference type="GO" id="GO:0009055">
    <property type="term" value="F:electron transfer activity"/>
    <property type="evidence" value="ECO:0007669"/>
    <property type="project" value="InterPro"/>
</dbReference>
<evidence type="ECO:0000313" key="2">
    <source>
        <dbReference type="Proteomes" id="UP000319322"/>
    </source>
</evidence>
<comment type="caution">
    <text evidence="1">The sequence shown here is derived from an EMBL/GenBank/DDBJ whole genome shotgun (WGS) entry which is preliminary data.</text>
</comment>
<reference evidence="1" key="2">
    <citation type="submission" date="2019-07" db="EMBL/GenBank/DDBJ databases">
        <authorList>
            <person name="Papic B."/>
        </authorList>
    </citation>
    <scope>NUCLEOTIDE SEQUENCE [LARGE SCALE GENOMIC DNA]</scope>
    <source>
        <strain evidence="1">L8b</strain>
    </source>
</reference>
<reference evidence="1" key="1">
    <citation type="submission" date="2019-07" db="EMBL/GenBank/DDBJ databases">
        <title>Helicobacter labacensis sp. nov., Helicobacter mehlei sp. nov. and Helicobacter vulpis sp. nov., isolated from gastric mucosa of red fox (Vulpis vulpis).</title>
        <authorList>
            <person name="Kusar D."/>
            <person name="Gruntar I."/>
            <person name="Pate M."/>
            <person name="Zajc U."/>
            <person name="Ocepek M."/>
        </authorList>
    </citation>
    <scope>NUCLEOTIDE SEQUENCE [LARGE SCALE GENOMIC DNA]</scope>
    <source>
        <strain evidence="1">L8b</strain>
    </source>
</reference>
<gene>
    <name evidence="1" type="ORF">FNE76_06605</name>
</gene>
<keyword evidence="2" id="KW-1185">Reference proteome</keyword>
<dbReference type="OrthoDB" id="196859at2"/>
<protein>
    <submittedName>
        <fullName evidence="1">Cytochrome c3 family protein</fullName>
    </submittedName>
</protein>
<accession>A0A553UMK6</accession>
<organism evidence="1 2">
    <name type="scientific">Helicobacter mehlei</name>
    <dbReference type="NCBI Taxonomy" id="2316080"/>
    <lineage>
        <taxon>Bacteria</taxon>
        <taxon>Pseudomonadati</taxon>
        <taxon>Campylobacterota</taxon>
        <taxon>Epsilonproteobacteria</taxon>
        <taxon>Campylobacterales</taxon>
        <taxon>Helicobacteraceae</taxon>
        <taxon>Helicobacter</taxon>
    </lineage>
</organism>
<evidence type="ECO:0000313" key="1">
    <source>
        <dbReference type="EMBL" id="TSA81405.1"/>
    </source>
</evidence>